<evidence type="ECO:0000259" key="9">
    <source>
        <dbReference type="PROSITE" id="PS50930"/>
    </source>
</evidence>
<feature type="modified residue" description="4-aspartylphosphate" evidence="7">
    <location>
        <position position="61"/>
    </location>
</feature>
<dbReference type="Pfam" id="PF00072">
    <property type="entry name" value="Response_reg"/>
    <property type="match status" value="1"/>
</dbReference>
<accession>A0A1I5TKV2</accession>
<keyword evidence="11" id="KW-1185">Reference proteome</keyword>
<sequence>MISVAVVDDDKKYRELLLEYLKKYEAESGNRLLITEYTDGSDLTTELSGKTSSGFDLILLDVEMKFMDGMETARIIRQYDRKVVIIFITNAPQYAISGYEVDALDYVLKPVNYFPFSQTIDRAIGRMKEREHKYIFLSGNGYAYKIDLYNLVYIEVEGRELVFHLKEGMENFRITSPMKKIESKLESKMLFRCSQGFMVNLEYVDEIDGMDVIVDGTRIPVSKNQKRAFVDALNNYMSEVRG</sequence>
<dbReference type="SMART" id="SM00448">
    <property type="entry name" value="REC"/>
    <property type="match status" value="1"/>
</dbReference>
<feature type="domain" description="Response regulatory" evidence="8">
    <location>
        <begin position="3"/>
        <end position="124"/>
    </location>
</feature>
<evidence type="ECO:0000256" key="7">
    <source>
        <dbReference type="PROSITE-ProRule" id="PRU00169"/>
    </source>
</evidence>
<evidence type="ECO:0000256" key="6">
    <source>
        <dbReference type="ARBA" id="ARBA00037164"/>
    </source>
</evidence>
<dbReference type="PROSITE" id="PS50110">
    <property type="entry name" value="RESPONSE_REGULATORY"/>
    <property type="match status" value="1"/>
</dbReference>
<dbReference type="GO" id="GO:0000156">
    <property type="term" value="F:phosphorelay response regulator activity"/>
    <property type="evidence" value="ECO:0007669"/>
    <property type="project" value="InterPro"/>
</dbReference>
<dbReference type="SUPFAM" id="SSF52172">
    <property type="entry name" value="CheY-like"/>
    <property type="match status" value="1"/>
</dbReference>
<dbReference type="EMBL" id="FOXO01000009">
    <property type="protein sequence ID" value="SFP83653.1"/>
    <property type="molecule type" value="Genomic_DNA"/>
</dbReference>
<evidence type="ECO:0000313" key="11">
    <source>
        <dbReference type="Proteomes" id="UP000182624"/>
    </source>
</evidence>
<comment type="function">
    <text evidence="5">May play the central regulatory role in sporulation. It may be an element of the effector pathway responsible for the activation of sporulation genes in response to nutritional stress. Spo0A may act in concert with spo0H (a sigma factor) to control the expression of some genes that are critical to the sporulation process.</text>
</comment>
<dbReference type="InterPro" id="IPR046947">
    <property type="entry name" value="LytR-like"/>
</dbReference>
<dbReference type="PANTHER" id="PTHR37299:SF3">
    <property type="entry name" value="STAGE 0 SPORULATION PROTEIN A HOMOLOG"/>
    <property type="match status" value="1"/>
</dbReference>
<dbReference type="PROSITE" id="PS50930">
    <property type="entry name" value="HTH_LYTTR"/>
    <property type="match status" value="1"/>
</dbReference>
<comment type="function">
    <text evidence="6">Required for high-level post-exponential phase expression of a series of secreted proteins.</text>
</comment>
<organism evidence="10 11">
    <name type="scientific">Butyrivibrio proteoclasticus</name>
    <dbReference type="NCBI Taxonomy" id="43305"/>
    <lineage>
        <taxon>Bacteria</taxon>
        <taxon>Bacillati</taxon>
        <taxon>Bacillota</taxon>
        <taxon>Clostridia</taxon>
        <taxon>Lachnospirales</taxon>
        <taxon>Lachnospiraceae</taxon>
        <taxon>Butyrivibrio</taxon>
    </lineage>
</organism>
<dbReference type="SMART" id="SM00850">
    <property type="entry name" value="LytTR"/>
    <property type="match status" value="1"/>
</dbReference>
<dbReference type="Gene3D" id="3.40.50.2300">
    <property type="match status" value="1"/>
</dbReference>
<keyword evidence="2" id="KW-0963">Cytoplasm</keyword>
<dbReference type="Gene3D" id="2.40.50.1020">
    <property type="entry name" value="LytTr DNA-binding domain"/>
    <property type="match status" value="1"/>
</dbReference>
<gene>
    <name evidence="10" type="ORF">SAMN04487928_10987</name>
</gene>
<evidence type="ECO:0000256" key="5">
    <source>
        <dbReference type="ARBA" id="ARBA00024867"/>
    </source>
</evidence>
<evidence type="ECO:0000256" key="4">
    <source>
        <dbReference type="ARBA" id="ARBA00023159"/>
    </source>
</evidence>
<reference evidence="11" key="1">
    <citation type="submission" date="2016-10" db="EMBL/GenBank/DDBJ databases">
        <authorList>
            <person name="Varghese N."/>
            <person name="Submissions S."/>
        </authorList>
    </citation>
    <scope>NUCLEOTIDE SEQUENCE [LARGE SCALE GENOMIC DNA]</scope>
    <source>
        <strain evidence="11">P18</strain>
    </source>
</reference>
<dbReference type="AlphaFoldDB" id="A0A1I5TKV2"/>
<evidence type="ECO:0000313" key="10">
    <source>
        <dbReference type="EMBL" id="SFP83653.1"/>
    </source>
</evidence>
<keyword evidence="4" id="KW-0010">Activator</keyword>
<feature type="domain" description="HTH LytTR-type" evidence="9">
    <location>
        <begin position="144"/>
        <end position="235"/>
    </location>
</feature>
<dbReference type="RefSeq" id="WP_074886685.1">
    <property type="nucleotide sequence ID" value="NZ_FOXO01000009.1"/>
</dbReference>
<dbReference type="InterPro" id="IPR001789">
    <property type="entry name" value="Sig_transdc_resp-reg_receiver"/>
</dbReference>
<dbReference type="InterPro" id="IPR011006">
    <property type="entry name" value="CheY-like_superfamily"/>
</dbReference>
<evidence type="ECO:0000259" key="8">
    <source>
        <dbReference type="PROSITE" id="PS50110"/>
    </source>
</evidence>
<dbReference type="Proteomes" id="UP000182624">
    <property type="component" value="Unassembled WGS sequence"/>
</dbReference>
<dbReference type="PANTHER" id="PTHR37299">
    <property type="entry name" value="TRANSCRIPTIONAL REGULATOR-RELATED"/>
    <property type="match status" value="1"/>
</dbReference>
<evidence type="ECO:0000256" key="1">
    <source>
        <dbReference type="ARBA" id="ARBA00018672"/>
    </source>
</evidence>
<evidence type="ECO:0000256" key="3">
    <source>
        <dbReference type="ARBA" id="ARBA00023012"/>
    </source>
</evidence>
<dbReference type="InterPro" id="IPR007492">
    <property type="entry name" value="LytTR_DNA-bd_dom"/>
</dbReference>
<name>A0A1I5TKV2_9FIRM</name>
<dbReference type="Pfam" id="PF04397">
    <property type="entry name" value="LytTR"/>
    <property type="match status" value="1"/>
</dbReference>
<protein>
    <recommendedName>
        <fullName evidence="1">Stage 0 sporulation protein A homolog</fullName>
    </recommendedName>
</protein>
<proteinExistence type="predicted"/>
<dbReference type="GO" id="GO:0003677">
    <property type="term" value="F:DNA binding"/>
    <property type="evidence" value="ECO:0007669"/>
    <property type="project" value="InterPro"/>
</dbReference>
<evidence type="ECO:0000256" key="2">
    <source>
        <dbReference type="ARBA" id="ARBA00022490"/>
    </source>
</evidence>
<keyword evidence="3" id="KW-0902">Two-component regulatory system</keyword>
<keyword evidence="7" id="KW-0597">Phosphoprotein</keyword>